<keyword evidence="1" id="KW-0812">Transmembrane</keyword>
<organism evidence="2 3">
    <name type="scientific">Daphnia sinensis</name>
    <dbReference type="NCBI Taxonomy" id="1820382"/>
    <lineage>
        <taxon>Eukaryota</taxon>
        <taxon>Metazoa</taxon>
        <taxon>Ecdysozoa</taxon>
        <taxon>Arthropoda</taxon>
        <taxon>Crustacea</taxon>
        <taxon>Branchiopoda</taxon>
        <taxon>Diplostraca</taxon>
        <taxon>Cladocera</taxon>
        <taxon>Anomopoda</taxon>
        <taxon>Daphniidae</taxon>
        <taxon>Daphnia</taxon>
        <taxon>Daphnia similis group</taxon>
    </lineage>
</organism>
<reference evidence="2" key="1">
    <citation type="submission" date="2022-05" db="EMBL/GenBank/DDBJ databases">
        <title>A multi-omics perspective on studying reproductive biology in Daphnia sinensis.</title>
        <authorList>
            <person name="Jia J."/>
        </authorList>
    </citation>
    <scope>NUCLEOTIDE SEQUENCE</scope>
    <source>
        <strain evidence="2">WSL</strain>
    </source>
</reference>
<proteinExistence type="predicted"/>
<keyword evidence="1" id="KW-0472">Membrane</keyword>
<gene>
    <name evidence="2" type="ORF">GHT06_003788</name>
</gene>
<protein>
    <submittedName>
        <fullName evidence="2">Uncharacterized protein</fullName>
    </submittedName>
</protein>
<evidence type="ECO:0000256" key="1">
    <source>
        <dbReference type="SAM" id="Phobius"/>
    </source>
</evidence>
<dbReference type="AlphaFoldDB" id="A0AAD5PKR0"/>
<name>A0AAD5PKR0_9CRUS</name>
<sequence length="167" mass="17959">MAYREHYCSANPNADECRCSKPLSEYGNPEQVKKLQDWGFTRACHDATCKERGYKLDSEAGASCTALNVQFCDVKANVGSASYSDVAIKQLVNCTQTVTNANGKTNSSVTAPNTAGVNSGGIISNLTAGQDTTKLRRKFALWAKDNGAAYWIAVVSVVVLVWLVALL</sequence>
<feature type="transmembrane region" description="Helical" evidence="1">
    <location>
        <begin position="147"/>
        <end position="165"/>
    </location>
</feature>
<dbReference type="Proteomes" id="UP000820818">
    <property type="component" value="Unassembled WGS sequence"/>
</dbReference>
<keyword evidence="3" id="KW-1185">Reference proteome</keyword>
<dbReference type="EMBL" id="WJBH02000290">
    <property type="protein sequence ID" value="KAI9549602.1"/>
    <property type="molecule type" value="Genomic_DNA"/>
</dbReference>
<keyword evidence="1" id="KW-1133">Transmembrane helix</keyword>
<accession>A0AAD5PKR0</accession>
<evidence type="ECO:0000313" key="3">
    <source>
        <dbReference type="Proteomes" id="UP000820818"/>
    </source>
</evidence>
<comment type="caution">
    <text evidence="2">The sequence shown here is derived from an EMBL/GenBank/DDBJ whole genome shotgun (WGS) entry which is preliminary data.</text>
</comment>
<evidence type="ECO:0000313" key="2">
    <source>
        <dbReference type="EMBL" id="KAI9549602.1"/>
    </source>
</evidence>